<organism evidence="2 3">
    <name type="scientific">Mycoplasma haemofelis (strain Langford 1)</name>
    <name type="common">Haemobartonella felis</name>
    <dbReference type="NCBI Taxonomy" id="941640"/>
    <lineage>
        <taxon>Bacteria</taxon>
        <taxon>Bacillati</taxon>
        <taxon>Mycoplasmatota</taxon>
        <taxon>Mollicutes</taxon>
        <taxon>Mycoplasmataceae</taxon>
        <taxon>Mycoplasma</taxon>
    </lineage>
</organism>
<keyword evidence="3" id="KW-1185">Reference proteome</keyword>
<reference evidence="2 3" key="1">
    <citation type="journal article" date="2011" name="J. Bacteriol.">
        <title>Complete genome sequence of Mycoplasma haemofelis, a hemotropic mycoplasma.</title>
        <authorList>
            <person name="Barker E.N."/>
            <person name="Helps C.R."/>
            <person name="Peters I.R."/>
            <person name="Darby A.C."/>
            <person name="Radford A.D."/>
            <person name="Tasker S."/>
        </authorList>
    </citation>
    <scope>NUCLEOTIDE SEQUENCE [LARGE SCALE GENOMIC DNA]</scope>
    <source>
        <strain evidence="2 3">Langford 1</strain>
    </source>
</reference>
<proteinExistence type="predicted"/>
<evidence type="ECO:0000313" key="3">
    <source>
        <dbReference type="Proteomes" id="UP000008637"/>
    </source>
</evidence>
<dbReference type="HOGENOM" id="CLU_096783_0_0_14"/>
<protein>
    <submittedName>
        <fullName evidence="2">Uncharacterized protein</fullName>
    </submittedName>
</protein>
<feature type="compositionally biased region" description="Basic and acidic residues" evidence="1">
    <location>
        <begin position="71"/>
        <end position="90"/>
    </location>
</feature>
<dbReference type="Proteomes" id="UP000008637">
    <property type="component" value="Chromosome"/>
</dbReference>
<evidence type="ECO:0000313" key="2">
    <source>
        <dbReference type="EMBL" id="CBY92984.1"/>
    </source>
</evidence>
<evidence type="ECO:0000256" key="1">
    <source>
        <dbReference type="SAM" id="MobiDB-lite"/>
    </source>
</evidence>
<accession>E8ZIL3</accession>
<gene>
    <name evidence="2" type="ordered locus">HF1_09760</name>
</gene>
<feature type="region of interest" description="Disordered" evidence="1">
    <location>
        <begin position="65"/>
        <end position="90"/>
    </location>
</feature>
<name>E8ZIL3_MYCHL</name>
<sequence length="222" mass="23853">MGKSLALTLGTLGVGGAGIGAAGAHLLKKTPEAPKVTFRDKYSKALLSDDINDAIWTTKLTALSDSASSPKHPDLVKAKSDKGKGNKEKEAKDALKKGCYEIYSRSVEGQDDFSDFKNFCSLNNGDKIDSGKVLVDADTDLASHWSTFNAANRDSLYKGFREAYDSKGSSESESEGQWKSKMLQKCKEIAKDIFDDPISDFNTYCTKTKNANAGAAASGSRP</sequence>
<dbReference type="EMBL" id="FR773153">
    <property type="protein sequence ID" value="CBY92984.1"/>
    <property type="molecule type" value="Genomic_DNA"/>
</dbReference>
<dbReference type="KEGG" id="mha:HF1_09760"/>
<dbReference type="AlphaFoldDB" id="E8ZIL3"/>